<comment type="caution">
    <text evidence="2">The sequence shown here is derived from an EMBL/GenBank/DDBJ whole genome shotgun (WGS) entry which is preliminary data.</text>
</comment>
<evidence type="ECO:0000256" key="1">
    <source>
        <dbReference type="SAM" id="MobiDB-lite"/>
    </source>
</evidence>
<dbReference type="OrthoDB" id="104984at2759"/>
<dbReference type="AlphaFoldDB" id="A0A8T1W870"/>
<feature type="region of interest" description="Disordered" evidence="1">
    <location>
        <begin position="115"/>
        <end position="146"/>
    </location>
</feature>
<feature type="region of interest" description="Disordered" evidence="1">
    <location>
        <begin position="177"/>
        <end position="218"/>
    </location>
</feature>
<dbReference type="EMBL" id="JAGDFM010000061">
    <property type="protein sequence ID" value="KAG7388380.1"/>
    <property type="molecule type" value="Genomic_DNA"/>
</dbReference>
<sequence>MRRGKERWTHADDKRLGRALLAVFANQGEVVVLSDNCALWKRVQQRYQRLVAAEQAVVPDITAAPRSARSLHTRWARGVRPDMVLFASLVDKLQRAGKKPAKAVKQADKLFREERSETNAAAVRQYVQDRQRPPTPTGDSETDSSRPKLKFESFHFRHCYDILRSNPRFIDALLEQAREHGEGGPRKRRRTEAGSGSDEEEYSSSTSSDDSHEDQEEHEMLLQAPPVNGLLAAKVGAITSEQVPTLHHHPQSLIWQNHKGVVNGVQRPVPQASTLATQPLTAAQRGSGSVVITFEDASDDLEVPHLECDREVANEYVRLRTQTLQEDRRLKLLAELRGVVTTISQLAQQLAWNGVASAALAARTGGVCPALDEDVLRDIAFFRAEKQRLKQAVAAVDGGVVVTNSTSNFK</sequence>
<keyword evidence="3" id="KW-1185">Reference proteome</keyword>
<organism evidence="2 3">
    <name type="scientific">Phytophthora pseudosyringae</name>
    <dbReference type="NCBI Taxonomy" id="221518"/>
    <lineage>
        <taxon>Eukaryota</taxon>
        <taxon>Sar</taxon>
        <taxon>Stramenopiles</taxon>
        <taxon>Oomycota</taxon>
        <taxon>Peronosporomycetes</taxon>
        <taxon>Peronosporales</taxon>
        <taxon>Peronosporaceae</taxon>
        <taxon>Phytophthora</taxon>
    </lineage>
</organism>
<name>A0A8T1W870_9STRA</name>
<accession>A0A8T1W870</accession>
<proteinExistence type="predicted"/>
<evidence type="ECO:0000313" key="3">
    <source>
        <dbReference type="Proteomes" id="UP000694044"/>
    </source>
</evidence>
<dbReference type="Proteomes" id="UP000694044">
    <property type="component" value="Unassembled WGS sequence"/>
</dbReference>
<protein>
    <submittedName>
        <fullName evidence="2">Uncharacterized protein</fullName>
    </submittedName>
</protein>
<reference evidence="2" key="1">
    <citation type="submission" date="2021-02" db="EMBL/GenBank/DDBJ databases">
        <authorList>
            <person name="Palmer J.M."/>
        </authorList>
    </citation>
    <scope>NUCLEOTIDE SEQUENCE</scope>
    <source>
        <strain evidence="2">SCRP734</strain>
    </source>
</reference>
<gene>
    <name evidence="2" type="ORF">PHYPSEUDO_012588</name>
</gene>
<evidence type="ECO:0000313" key="2">
    <source>
        <dbReference type="EMBL" id="KAG7388380.1"/>
    </source>
</evidence>